<reference evidence="9" key="1">
    <citation type="journal article" date="2014" name="Int. J. Syst. Evol. Microbiol.">
        <title>Complete genome sequence of Corynebacterium casei LMG S-19264T (=DSM 44701T), isolated from a smear-ripened cheese.</title>
        <authorList>
            <consortium name="US DOE Joint Genome Institute (JGI-PGF)"/>
            <person name="Walter F."/>
            <person name="Albersmeier A."/>
            <person name="Kalinowski J."/>
            <person name="Ruckert C."/>
        </authorList>
    </citation>
    <scope>NUCLEOTIDE SEQUENCE</scope>
    <source>
        <strain evidence="9">CGMCC 4.5737</strain>
    </source>
</reference>
<dbReference type="PANTHER" id="PTHR30330">
    <property type="entry name" value="AGSS FAMILY TRANSPORTER, SODIUM-ALANINE"/>
    <property type="match status" value="1"/>
</dbReference>
<evidence type="ECO:0000256" key="2">
    <source>
        <dbReference type="ARBA" id="ARBA00009261"/>
    </source>
</evidence>
<organism evidence="9 10">
    <name type="scientific">Longimycelium tulufanense</name>
    <dbReference type="NCBI Taxonomy" id="907463"/>
    <lineage>
        <taxon>Bacteria</taxon>
        <taxon>Bacillati</taxon>
        <taxon>Actinomycetota</taxon>
        <taxon>Actinomycetes</taxon>
        <taxon>Pseudonocardiales</taxon>
        <taxon>Pseudonocardiaceae</taxon>
        <taxon>Longimycelium</taxon>
    </lineage>
</organism>
<feature type="transmembrane region" description="Helical" evidence="8">
    <location>
        <begin position="240"/>
        <end position="263"/>
    </location>
</feature>
<gene>
    <name evidence="9" type="ORF">GCM10012275_18150</name>
</gene>
<comment type="caution">
    <text evidence="9">The sequence shown here is derived from an EMBL/GenBank/DDBJ whole genome shotgun (WGS) entry which is preliminary data.</text>
</comment>
<accession>A0A8J3C9V8</accession>
<dbReference type="AlphaFoldDB" id="A0A8J3C9V8"/>
<dbReference type="EMBL" id="BMMK01000006">
    <property type="protein sequence ID" value="GGM47420.1"/>
    <property type="molecule type" value="Genomic_DNA"/>
</dbReference>
<keyword evidence="3 8" id="KW-0813">Transport</keyword>
<feature type="transmembrane region" description="Helical" evidence="8">
    <location>
        <begin position="275"/>
        <end position="293"/>
    </location>
</feature>
<dbReference type="Gene3D" id="1.20.1740.10">
    <property type="entry name" value="Amino acid/polyamine transporter I"/>
    <property type="match status" value="1"/>
</dbReference>
<dbReference type="Pfam" id="PF01235">
    <property type="entry name" value="Na_Ala_symp"/>
    <property type="match status" value="1"/>
</dbReference>
<name>A0A8J3C9V8_9PSEU</name>
<feature type="transmembrane region" description="Helical" evidence="8">
    <location>
        <begin position="305"/>
        <end position="327"/>
    </location>
</feature>
<keyword evidence="10" id="KW-1185">Reference proteome</keyword>
<evidence type="ECO:0000256" key="4">
    <source>
        <dbReference type="ARBA" id="ARBA00022475"/>
    </source>
</evidence>
<evidence type="ECO:0000256" key="5">
    <source>
        <dbReference type="ARBA" id="ARBA00022692"/>
    </source>
</evidence>
<comment type="similarity">
    <text evidence="2 8">Belongs to the alanine or glycine:cation symporter (AGCS) (TC 2.A.25) family.</text>
</comment>
<evidence type="ECO:0000256" key="1">
    <source>
        <dbReference type="ARBA" id="ARBA00004651"/>
    </source>
</evidence>
<protein>
    <submittedName>
        <fullName evidence="9">Alanine glycine permease</fullName>
    </submittedName>
</protein>
<dbReference type="PANTHER" id="PTHR30330:SF3">
    <property type="entry name" value="TRANSCRIPTIONAL REGULATOR, LRP FAMILY"/>
    <property type="match status" value="1"/>
</dbReference>
<dbReference type="RefSeq" id="WP_189055880.1">
    <property type="nucleotide sequence ID" value="NZ_BMMK01000006.1"/>
</dbReference>
<comment type="subcellular location">
    <subcellularLocation>
        <location evidence="1 8">Cell membrane</location>
        <topology evidence="1 8">Multi-pass membrane protein</topology>
    </subcellularLocation>
</comment>
<feature type="transmembrane region" description="Helical" evidence="8">
    <location>
        <begin position="60"/>
        <end position="81"/>
    </location>
</feature>
<keyword evidence="6 8" id="KW-1133">Transmembrane helix</keyword>
<dbReference type="NCBIfam" id="TIGR00835">
    <property type="entry name" value="agcS"/>
    <property type="match status" value="1"/>
</dbReference>
<feature type="transmembrane region" description="Helical" evidence="8">
    <location>
        <begin position="485"/>
        <end position="504"/>
    </location>
</feature>
<dbReference type="GO" id="GO:0005886">
    <property type="term" value="C:plasma membrane"/>
    <property type="evidence" value="ECO:0007669"/>
    <property type="project" value="UniProtKB-SubCell"/>
</dbReference>
<dbReference type="GO" id="GO:0005283">
    <property type="term" value="F:amino acid:sodium symporter activity"/>
    <property type="evidence" value="ECO:0007669"/>
    <property type="project" value="InterPro"/>
</dbReference>
<dbReference type="Proteomes" id="UP000637578">
    <property type="component" value="Unassembled WGS sequence"/>
</dbReference>
<evidence type="ECO:0000313" key="9">
    <source>
        <dbReference type="EMBL" id="GGM47420.1"/>
    </source>
</evidence>
<evidence type="ECO:0000256" key="3">
    <source>
        <dbReference type="ARBA" id="ARBA00022448"/>
    </source>
</evidence>
<evidence type="ECO:0000313" key="10">
    <source>
        <dbReference type="Proteomes" id="UP000637578"/>
    </source>
</evidence>
<keyword evidence="7 8" id="KW-0472">Membrane</keyword>
<dbReference type="InterPro" id="IPR001463">
    <property type="entry name" value="Na/Ala_symport"/>
</dbReference>
<evidence type="ECO:0000256" key="7">
    <source>
        <dbReference type="ARBA" id="ARBA00023136"/>
    </source>
</evidence>
<keyword evidence="5 8" id="KW-0812">Transmembrane</keyword>
<feature type="transmembrane region" description="Helical" evidence="8">
    <location>
        <begin position="358"/>
        <end position="382"/>
    </location>
</feature>
<proteinExistence type="inferred from homology"/>
<reference evidence="9" key="2">
    <citation type="submission" date="2020-09" db="EMBL/GenBank/DDBJ databases">
        <authorList>
            <person name="Sun Q."/>
            <person name="Zhou Y."/>
        </authorList>
    </citation>
    <scope>NUCLEOTIDE SEQUENCE</scope>
    <source>
        <strain evidence="9">CGMCC 4.5737</strain>
    </source>
</reference>
<evidence type="ECO:0000256" key="8">
    <source>
        <dbReference type="RuleBase" id="RU363064"/>
    </source>
</evidence>
<feature type="transmembrane region" description="Helical" evidence="8">
    <location>
        <begin position="200"/>
        <end position="220"/>
    </location>
</feature>
<feature type="transmembrane region" description="Helical" evidence="8">
    <location>
        <begin position="461"/>
        <end position="479"/>
    </location>
</feature>
<feature type="transmembrane region" description="Helical" evidence="8">
    <location>
        <begin position="417"/>
        <end position="440"/>
    </location>
</feature>
<evidence type="ECO:0000256" key="6">
    <source>
        <dbReference type="ARBA" id="ARBA00022989"/>
    </source>
</evidence>
<sequence>MSPPAADLPVIAATAAAQEDLAAEGGTLSQIEEVINSVFNPVAEVTSKFIFAEVSVFGVAFPWIVAWLVIAGAIFTAYFGLIQLRGFKTAVDLVRGKYADKSDPGEVSHFRALTAAVSGTVGLGNIAGVAVAVTIGGPGATFWMIVAGLLGMCTKFVECTLGVKYRDHHPDGSVSGGPMQYLRKGLVERFGQRGSGVGKVLAAGAAVMILFFGIAGGNMFQANQSFAQLRSVTGGETGLLGSDGAATVFGLVLAGVVALVIIGGIKSIAAVTARLVPSMAVLYVGACLVVVLANLRHVPGAIGEIVGGAFAPKGVAGGAVGVLIIGFQRAAFSNEAGLGSAPIAHSAVKTRHPVTEGFVALLEPFIDTVVICTMTALTIVIASTPSWEAAREAVAKGEPTPDGVTLTSDAFATVLPWFPYVLTVAVILFAVSTILTWAYYGEKAWTHLLGRSKTSVYTYKFIVCAFVVIGSVLTLGSVLDFADAVLFVLALINIIGLYLMAPIVKRELADFRQKLRDRELTKTG</sequence>
<dbReference type="FunFam" id="1.20.1740.10:FF:000059">
    <property type="entry name" value="Na(+)-linked D-alanine glycine permease"/>
    <property type="match status" value="1"/>
</dbReference>
<keyword evidence="4 8" id="KW-1003">Cell membrane</keyword>
<keyword evidence="8" id="KW-0769">Symport</keyword>
<dbReference type="PRINTS" id="PR00175">
    <property type="entry name" value="NAALASMPORT"/>
</dbReference>